<dbReference type="PANTHER" id="PTHR48079">
    <property type="entry name" value="PROTEIN YEEZ"/>
    <property type="match status" value="1"/>
</dbReference>
<dbReference type="Pfam" id="PF01370">
    <property type="entry name" value="Epimerase"/>
    <property type="match status" value="1"/>
</dbReference>
<evidence type="ECO:0000313" key="2">
    <source>
        <dbReference type="EMBL" id="AVP98358.1"/>
    </source>
</evidence>
<dbReference type="OrthoDB" id="7352421at2"/>
<feature type="domain" description="NAD-dependent epimerase/dehydratase" evidence="1">
    <location>
        <begin position="3"/>
        <end position="226"/>
    </location>
</feature>
<dbReference type="GO" id="GO:0005737">
    <property type="term" value="C:cytoplasm"/>
    <property type="evidence" value="ECO:0007669"/>
    <property type="project" value="TreeGrafter"/>
</dbReference>
<name>A0A2P1PU41_9GAMM</name>
<dbReference type="AlphaFoldDB" id="A0A2P1PU41"/>
<reference evidence="2 3" key="2">
    <citation type="submission" date="2018-03" db="EMBL/GenBank/DDBJ databases">
        <authorList>
            <person name="Keele B.F."/>
        </authorList>
    </citation>
    <scope>NUCLEOTIDE SEQUENCE [LARGE SCALE GENOMIC DNA]</scope>
    <source>
        <strain evidence="2 3">D13</strain>
    </source>
</reference>
<dbReference type="GO" id="GO:0004029">
    <property type="term" value="F:aldehyde dehydrogenase (NAD+) activity"/>
    <property type="evidence" value="ECO:0007669"/>
    <property type="project" value="TreeGrafter"/>
</dbReference>
<sequence length="333" mass="35804">MKIAILGATGMLGHHTALALQAMGEELVVLHRAGSKLDRLSDLQFEARTADADYPSADLARVLAGVDVLIHAAAYYPPEPRAPKDDEAIATAQMQRILDACRQANCRLVYVGGAIALARRQDGQAADETQSYSERPKHRSGYLLAKWRMDQMALAAAAAGQWVAIAIPAMTFGAFDYGPTTGRLIVGIASGKFPRYLPGKRNVIDARDAGRGIALVATRGQSGQRYLLTGTNIDMRDLTGKIAKHAGMPAPKPAPLAVATLIARFNHWRYRRFGGQKPDLDETALAIITAGQFLDGSKAKQALGFVAEHDPDAAIAYALTWFRSVGMLAARTN</sequence>
<protein>
    <submittedName>
        <fullName evidence="2">Epimerase</fullName>
    </submittedName>
</protein>
<dbReference type="InterPro" id="IPR036291">
    <property type="entry name" value="NAD(P)-bd_dom_sf"/>
</dbReference>
<dbReference type="PANTHER" id="PTHR48079:SF6">
    <property type="entry name" value="NAD(P)-BINDING DOMAIN-CONTAINING PROTEIN-RELATED"/>
    <property type="match status" value="1"/>
</dbReference>
<organism evidence="2 3">
    <name type="scientific">Ahniella affigens</name>
    <dbReference type="NCBI Taxonomy" id="2021234"/>
    <lineage>
        <taxon>Bacteria</taxon>
        <taxon>Pseudomonadati</taxon>
        <taxon>Pseudomonadota</taxon>
        <taxon>Gammaproteobacteria</taxon>
        <taxon>Lysobacterales</taxon>
        <taxon>Rhodanobacteraceae</taxon>
        <taxon>Ahniella</taxon>
    </lineage>
</organism>
<dbReference type="EMBL" id="CP027860">
    <property type="protein sequence ID" value="AVP98358.1"/>
    <property type="molecule type" value="Genomic_DNA"/>
</dbReference>
<dbReference type="InterPro" id="IPR051783">
    <property type="entry name" value="NAD(P)-dependent_oxidoreduct"/>
</dbReference>
<dbReference type="RefSeq" id="WP_106892279.1">
    <property type="nucleotide sequence ID" value="NZ_CP027860.1"/>
</dbReference>
<dbReference type="KEGG" id="xba:C7S18_14690"/>
<dbReference type="SUPFAM" id="SSF51735">
    <property type="entry name" value="NAD(P)-binding Rossmann-fold domains"/>
    <property type="match status" value="1"/>
</dbReference>
<dbReference type="InterPro" id="IPR001509">
    <property type="entry name" value="Epimerase_deHydtase"/>
</dbReference>
<accession>A0A2P1PU41</accession>
<proteinExistence type="predicted"/>
<dbReference type="Gene3D" id="3.40.50.720">
    <property type="entry name" value="NAD(P)-binding Rossmann-like Domain"/>
    <property type="match status" value="1"/>
</dbReference>
<evidence type="ECO:0000259" key="1">
    <source>
        <dbReference type="Pfam" id="PF01370"/>
    </source>
</evidence>
<dbReference type="Proteomes" id="UP000241074">
    <property type="component" value="Chromosome"/>
</dbReference>
<keyword evidence="3" id="KW-1185">Reference proteome</keyword>
<gene>
    <name evidence="2" type="ORF">C7S18_14690</name>
</gene>
<evidence type="ECO:0000313" key="3">
    <source>
        <dbReference type="Proteomes" id="UP000241074"/>
    </source>
</evidence>
<reference evidence="2 3" key="1">
    <citation type="submission" date="2018-03" db="EMBL/GenBank/DDBJ databases">
        <title>Ahniella affigens gen. nov., sp. nov., a gammaproteobacterium isolated from sandy soil near a stream.</title>
        <authorList>
            <person name="Ko Y."/>
            <person name="Kim J.-H."/>
        </authorList>
    </citation>
    <scope>NUCLEOTIDE SEQUENCE [LARGE SCALE GENOMIC DNA]</scope>
    <source>
        <strain evidence="2 3">D13</strain>
    </source>
</reference>